<dbReference type="RefSeq" id="WP_011138372.1">
    <property type="nucleotide sequence ID" value="NC_005090.1"/>
</dbReference>
<sequence length="898" mass="101134">MKTLTIIDTFGFLFRSYFALPPLKSPSGFPTGLLMGFANLIAQIAKEYRSDYIVFALDSKEEGIRKEIDANYKAQRPDVPEELLKQLPVALEWIEKMGFKNITIPGYEADDVIASVNYFANSHDVFVKIISHDKDLYQLIDGNTFLFDPLKKQEIREEQCIAKYGVSPAQFVDYQSLVGDSADNVPGVKGVGAKSAQKLIESFGSLEGIYERLEEVTPERLRGLLEMGREDAYRSRELVRLREHLLEDFDLESCRFPSLHPLLSISGELMDLGMKRVLEKIQKEGEWIAPSTPSAPKSSPLKGNFVRRTELVDSTKRLEELLSSLTPSSVVAFDTETDSLETRSAKLVGFSFSLEGEVGYYVPVAHSYLGAGDQVSLEEARGAIEKIFSAQVVGHNLKFDLEILHGALGFYPKGRIGDSMILAWLLDSGAPVGLDFQMKRWFGHEMIPFEKMVKKGETFAQVALEEAAEYAGEDALATYRLYFRLEEELKKRGCESLLGLAESLEFPFIHTLIEMEERGIRVDTEFFARLNAEVEVRIRELSGEVFAHAGGEFNLNSTQQLGGVLFEKLHLPSGKKTKTGYSTDEKVLSELLGVHPIIEPILEYRELFKLKSTYIEPLTRFALQDKNRRIYTSFLHTGTSTGRLSSKNPNLQNIPVKTEAGRKIRQGFIASEGNLLISLDYSQIELRLLAHFSQDPALVAAFKAGADIHYETAKKIFGEREAKAHRGIAKTINFGLIYGMGSRKLSETLRISPKEAKGYIDSYFASFPTVKSFLKAQEEFALEHGYTETLLGRRRYFEFQQAPEYQKAAYLREAVNCIFQGSAADLIKLAMNEIRRRFAQEESLWLLLQVHDELIFEAPKEHAEALARELALVMEGIHPLRVPLQCGISLGEHWGALK</sequence>
<dbReference type="GO" id="GO:0006302">
    <property type="term" value="P:double-strand break repair"/>
    <property type="evidence" value="ECO:0007669"/>
    <property type="project" value="TreeGrafter"/>
</dbReference>
<evidence type="ECO:0000259" key="19">
    <source>
        <dbReference type="SMART" id="SM00482"/>
    </source>
</evidence>
<name>Q7MA76_WOLSU</name>
<dbReference type="CDD" id="cd08637">
    <property type="entry name" value="DNA_pol_A_pol_I_C"/>
    <property type="match status" value="1"/>
</dbReference>
<evidence type="ECO:0000256" key="12">
    <source>
        <dbReference type="ARBA" id="ARBA00023125"/>
    </source>
</evidence>
<keyword evidence="4 16" id="KW-0808">Transferase</keyword>
<keyword evidence="12 16" id="KW-0238">DNA-binding</keyword>
<dbReference type="FunFam" id="1.10.150.20:FF:000002">
    <property type="entry name" value="DNA polymerase I"/>
    <property type="match status" value="1"/>
</dbReference>
<keyword evidence="5 16" id="KW-0548">Nucleotidyltransferase</keyword>
<dbReference type="InterPro" id="IPR012337">
    <property type="entry name" value="RNaseH-like_sf"/>
</dbReference>
<dbReference type="SMART" id="SM00279">
    <property type="entry name" value="HhH2"/>
    <property type="match status" value="1"/>
</dbReference>
<dbReference type="PANTHER" id="PTHR10133:SF27">
    <property type="entry name" value="DNA POLYMERASE NU"/>
    <property type="match status" value="1"/>
</dbReference>
<dbReference type="HOGENOM" id="CLU_004675_0_0_7"/>
<dbReference type="Gene3D" id="3.30.420.10">
    <property type="entry name" value="Ribonuclease H-like superfamily/Ribonuclease H"/>
    <property type="match status" value="1"/>
</dbReference>
<dbReference type="InterPro" id="IPR019760">
    <property type="entry name" value="DNA-dir_DNA_pol_A_CS"/>
</dbReference>
<dbReference type="SUPFAM" id="SSF88723">
    <property type="entry name" value="PIN domain-like"/>
    <property type="match status" value="1"/>
</dbReference>
<dbReference type="GO" id="GO:0008409">
    <property type="term" value="F:5'-3' exonuclease activity"/>
    <property type="evidence" value="ECO:0007669"/>
    <property type="project" value="UniProtKB-UniRule"/>
</dbReference>
<dbReference type="InterPro" id="IPR020046">
    <property type="entry name" value="5-3_exonucl_a-hlix_arch_N"/>
</dbReference>
<comment type="similarity">
    <text evidence="1 16">Belongs to the DNA polymerase type-A family.</text>
</comment>
<keyword evidence="7" id="KW-0540">Nuclease</keyword>
<dbReference type="KEGG" id="wsu:WS0430"/>
<dbReference type="CDD" id="cd06139">
    <property type="entry name" value="DNA_polA_I_Ecoli_like_exo"/>
    <property type="match status" value="1"/>
</dbReference>
<dbReference type="eggNOG" id="COG0258">
    <property type="taxonomic scope" value="Bacteria"/>
</dbReference>
<evidence type="ECO:0000259" key="18">
    <source>
        <dbReference type="SMART" id="SM00475"/>
    </source>
</evidence>
<dbReference type="EC" id="2.7.7.7" evidence="2 15"/>
<dbReference type="GO" id="GO:0006261">
    <property type="term" value="P:DNA-templated DNA replication"/>
    <property type="evidence" value="ECO:0007669"/>
    <property type="project" value="UniProtKB-UniRule"/>
</dbReference>
<evidence type="ECO:0000256" key="13">
    <source>
        <dbReference type="ARBA" id="ARBA00023204"/>
    </source>
</evidence>
<dbReference type="InterPro" id="IPR036397">
    <property type="entry name" value="RNaseH_sf"/>
</dbReference>
<dbReference type="GO" id="GO:0003677">
    <property type="term" value="F:DNA binding"/>
    <property type="evidence" value="ECO:0007669"/>
    <property type="project" value="UniProtKB-UniRule"/>
</dbReference>
<dbReference type="InterPro" id="IPR036279">
    <property type="entry name" value="5-3_exonuclease_C_sf"/>
</dbReference>
<feature type="domain" description="3'-5' exonuclease" evidence="17">
    <location>
        <begin position="309"/>
        <end position="490"/>
    </location>
</feature>
<evidence type="ECO:0000256" key="5">
    <source>
        <dbReference type="ARBA" id="ARBA00022695"/>
    </source>
</evidence>
<organism evidence="20 21">
    <name type="scientific">Wolinella succinogenes (strain ATCC 29543 / DSM 1740 / CCUG 13145 / JCM 31913 / LMG 7466 / NCTC 11488 / FDC 602W)</name>
    <name type="common">Vibrio succinogenes</name>
    <dbReference type="NCBI Taxonomy" id="273121"/>
    <lineage>
        <taxon>Bacteria</taxon>
        <taxon>Pseudomonadati</taxon>
        <taxon>Campylobacterota</taxon>
        <taxon>Epsilonproteobacteria</taxon>
        <taxon>Campylobacterales</taxon>
        <taxon>Helicobacteraceae</taxon>
        <taxon>Wolinella</taxon>
    </lineage>
</organism>
<evidence type="ECO:0000256" key="14">
    <source>
        <dbReference type="ARBA" id="ARBA00049244"/>
    </source>
</evidence>
<dbReference type="GO" id="GO:0003887">
    <property type="term" value="F:DNA-directed DNA polymerase activity"/>
    <property type="evidence" value="ECO:0007669"/>
    <property type="project" value="UniProtKB-UniRule"/>
</dbReference>
<dbReference type="SMART" id="SM00474">
    <property type="entry name" value="35EXOc"/>
    <property type="match status" value="1"/>
</dbReference>
<dbReference type="SUPFAM" id="SSF53098">
    <property type="entry name" value="Ribonuclease H-like"/>
    <property type="match status" value="1"/>
</dbReference>
<dbReference type="Pfam" id="PF00476">
    <property type="entry name" value="DNA_pol_A"/>
    <property type="match status" value="1"/>
</dbReference>
<dbReference type="PRINTS" id="PR00868">
    <property type="entry name" value="DNAPOLI"/>
</dbReference>
<dbReference type="InterPro" id="IPR002562">
    <property type="entry name" value="3'-5'_exonuclease_dom"/>
</dbReference>
<keyword evidence="8 16" id="KW-0227">DNA damage</keyword>
<dbReference type="PROSITE" id="PS00447">
    <property type="entry name" value="DNA_POLYMERASE_A"/>
    <property type="match status" value="1"/>
</dbReference>
<dbReference type="InterPro" id="IPR001098">
    <property type="entry name" value="DNA-dir_DNA_pol_A_palm_dom"/>
</dbReference>
<keyword evidence="9 16" id="KW-0378">Hydrolase</keyword>
<dbReference type="CDD" id="cd09859">
    <property type="entry name" value="PIN_53EXO"/>
    <property type="match status" value="1"/>
</dbReference>
<dbReference type="SUPFAM" id="SSF56672">
    <property type="entry name" value="DNA/RNA polymerases"/>
    <property type="match status" value="1"/>
</dbReference>
<dbReference type="Gene3D" id="1.20.1060.10">
    <property type="entry name" value="Taq DNA Polymerase, Chain T, domain 4"/>
    <property type="match status" value="1"/>
</dbReference>
<reference evidence="20 21" key="1">
    <citation type="journal article" date="2003" name="Proc. Natl. Acad. Sci. U.S.A.">
        <title>Complete genome sequence and analysis of Wolinella succinogenes.</title>
        <authorList>
            <person name="Baar C."/>
            <person name="Eppinger M."/>
            <person name="Raddatz G."/>
            <person name="Simon JM."/>
            <person name="Lanz C."/>
            <person name="Klimmek O."/>
            <person name="Nandakumar R."/>
            <person name="Gross R."/>
            <person name="Rosinus A."/>
            <person name="Keller H."/>
            <person name="Jagtap P."/>
            <person name="Linke B."/>
            <person name="Meyer F."/>
            <person name="Lederer H."/>
            <person name="Schuster S.C."/>
        </authorList>
    </citation>
    <scope>NUCLEOTIDE SEQUENCE [LARGE SCALE GENOMIC DNA]</scope>
    <source>
        <strain evidence="21">ATCC 29543 / DSM 1740 / CCUG 13145 / JCM 31913 / LMG 7466 / NCTC 11488 / FDC 602W</strain>
    </source>
</reference>
<accession>Q7MA76</accession>
<dbReference type="SUPFAM" id="SSF47807">
    <property type="entry name" value="5' to 3' exonuclease, C-terminal subdomain"/>
    <property type="match status" value="1"/>
</dbReference>
<dbReference type="Gene3D" id="3.30.70.370">
    <property type="match status" value="1"/>
</dbReference>
<evidence type="ECO:0000256" key="11">
    <source>
        <dbReference type="ARBA" id="ARBA00022932"/>
    </source>
</evidence>
<dbReference type="InterPro" id="IPR020045">
    <property type="entry name" value="DNA_polI_H3TH"/>
</dbReference>
<evidence type="ECO:0000256" key="8">
    <source>
        <dbReference type="ARBA" id="ARBA00022763"/>
    </source>
</evidence>
<comment type="catalytic activity">
    <reaction evidence="14 16">
        <text>DNA(n) + a 2'-deoxyribonucleoside 5'-triphosphate = DNA(n+1) + diphosphate</text>
        <dbReference type="Rhea" id="RHEA:22508"/>
        <dbReference type="Rhea" id="RHEA-COMP:17339"/>
        <dbReference type="Rhea" id="RHEA-COMP:17340"/>
        <dbReference type="ChEBI" id="CHEBI:33019"/>
        <dbReference type="ChEBI" id="CHEBI:61560"/>
        <dbReference type="ChEBI" id="CHEBI:173112"/>
        <dbReference type="EC" id="2.7.7.7"/>
    </reaction>
</comment>
<evidence type="ECO:0000256" key="2">
    <source>
        <dbReference type="ARBA" id="ARBA00012417"/>
    </source>
</evidence>
<gene>
    <name evidence="20" type="primary">POLA</name>
    <name evidence="16" type="synonym">polA</name>
    <name evidence="20" type="ordered locus">WS0430</name>
</gene>
<dbReference type="NCBIfam" id="TIGR00593">
    <property type="entry name" value="pola"/>
    <property type="match status" value="1"/>
</dbReference>
<comment type="function">
    <text evidence="16">In addition to polymerase activity, this DNA polymerase exhibits 3'-5' and 5'-3' exonuclease activity.</text>
</comment>
<dbReference type="CDD" id="cd09898">
    <property type="entry name" value="H3TH_53EXO"/>
    <property type="match status" value="1"/>
</dbReference>
<dbReference type="SMART" id="SM00482">
    <property type="entry name" value="POLAc"/>
    <property type="match status" value="1"/>
</dbReference>
<evidence type="ECO:0000256" key="16">
    <source>
        <dbReference type="RuleBase" id="RU004460"/>
    </source>
</evidence>
<evidence type="ECO:0000256" key="10">
    <source>
        <dbReference type="ARBA" id="ARBA00022839"/>
    </source>
</evidence>
<proteinExistence type="inferred from homology"/>
<evidence type="ECO:0000256" key="7">
    <source>
        <dbReference type="ARBA" id="ARBA00022722"/>
    </source>
</evidence>
<keyword evidence="11 16" id="KW-0239">DNA-directed DNA polymerase</keyword>
<dbReference type="InterPro" id="IPR002421">
    <property type="entry name" value="5-3_exonuclease"/>
</dbReference>
<keyword evidence="6 16" id="KW-0235">DNA replication</keyword>
<dbReference type="FunFam" id="1.10.150.20:FF:000003">
    <property type="entry name" value="DNA polymerase I"/>
    <property type="match status" value="1"/>
</dbReference>
<dbReference type="eggNOG" id="COG0749">
    <property type="taxonomic scope" value="Bacteria"/>
</dbReference>
<evidence type="ECO:0000256" key="3">
    <source>
        <dbReference type="ARBA" id="ARBA00020311"/>
    </source>
</evidence>
<dbReference type="Pfam" id="PF01612">
    <property type="entry name" value="DNA_pol_A_exo1"/>
    <property type="match status" value="1"/>
</dbReference>
<dbReference type="GO" id="GO:0008408">
    <property type="term" value="F:3'-5' exonuclease activity"/>
    <property type="evidence" value="ECO:0007669"/>
    <property type="project" value="UniProtKB-UniRule"/>
</dbReference>
<feature type="domain" description="DNA-directed DNA polymerase family A palm" evidence="19">
    <location>
        <begin position="661"/>
        <end position="862"/>
    </location>
</feature>
<protein>
    <recommendedName>
        <fullName evidence="3 15">DNA polymerase I</fullName>
        <ecNumber evidence="2 15">2.7.7.7</ecNumber>
    </recommendedName>
</protein>
<evidence type="ECO:0000256" key="9">
    <source>
        <dbReference type="ARBA" id="ARBA00022801"/>
    </source>
</evidence>
<dbReference type="Pfam" id="PF01367">
    <property type="entry name" value="5_3_exonuc"/>
    <property type="match status" value="1"/>
</dbReference>
<dbReference type="InterPro" id="IPR002298">
    <property type="entry name" value="DNA_polymerase_A"/>
</dbReference>
<evidence type="ECO:0000259" key="17">
    <source>
        <dbReference type="SMART" id="SM00474"/>
    </source>
</evidence>
<feature type="domain" description="5'-3' exonuclease" evidence="18">
    <location>
        <begin position="1"/>
        <end position="257"/>
    </location>
</feature>
<dbReference type="STRING" id="273121.WS0430"/>
<dbReference type="SMART" id="SM00475">
    <property type="entry name" value="53EXOc"/>
    <property type="match status" value="1"/>
</dbReference>
<dbReference type="AlphaFoldDB" id="Q7MA76"/>
<evidence type="ECO:0000313" key="21">
    <source>
        <dbReference type="Proteomes" id="UP000000422"/>
    </source>
</evidence>
<keyword evidence="10 16" id="KW-0269">Exonuclease</keyword>
<keyword evidence="21" id="KW-1185">Reference proteome</keyword>
<evidence type="ECO:0000256" key="4">
    <source>
        <dbReference type="ARBA" id="ARBA00022679"/>
    </source>
</evidence>
<dbReference type="InterPro" id="IPR043502">
    <property type="entry name" value="DNA/RNA_pol_sf"/>
</dbReference>
<dbReference type="InterPro" id="IPR018320">
    <property type="entry name" value="DNA_polymerase_1"/>
</dbReference>
<keyword evidence="13 16" id="KW-0234">DNA repair</keyword>
<dbReference type="InterPro" id="IPR008918">
    <property type="entry name" value="HhH2"/>
</dbReference>
<dbReference type="Proteomes" id="UP000000422">
    <property type="component" value="Chromosome"/>
</dbReference>
<dbReference type="NCBIfam" id="NF004397">
    <property type="entry name" value="PRK05755.1"/>
    <property type="match status" value="1"/>
</dbReference>
<dbReference type="FunFam" id="1.20.1060.10:FF:000001">
    <property type="entry name" value="DNA polymerase I"/>
    <property type="match status" value="1"/>
</dbReference>
<dbReference type="InterPro" id="IPR029060">
    <property type="entry name" value="PIN-like_dom_sf"/>
</dbReference>
<evidence type="ECO:0000256" key="1">
    <source>
        <dbReference type="ARBA" id="ARBA00007705"/>
    </source>
</evidence>
<dbReference type="PANTHER" id="PTHR10133">
    <property type="entry name" value="DNA POLYMERASE I"/>
    <property type="match status" value="1"/>
</dbReference>
<evidence type="ECO:0000313" key="20">
    <source>
        <dbReference type="EMBL" id="CAE09572.1"/>
    </source>
</evidence>
<dbReference type="Gene3D" id="3.40.50.1010">
    <property type="entry name" value="5'-nuclease"/>
    <property type="match status" value="1"/>
</dbReference>
<dbReference type="EMBL" id="BX571658">
    <property type="protein sequence ID" value="CAE09572.1"/>
    <property type="molecule type" value="Genomic_DNA"/>
</dbReference>
<evidence type="ECO:0000256" key="6">
    <source>
        <dbReference type="ARBA" id="ARBA00022705"/>
    </source>
</evidence>
<dbReference type="Gene3D" id="1.10.150.20">
    <property type="entry name" value="5' to 3' exonuclease, C-terminal subdomain"/>
    <property type="match status" value="2"/>
</dbReference>
<dbReference type="Pfam" id="PF02739">
    <property type="entry name" value="5_3_exonuc_N"/>
    <property type="match status" value="1"/>
</dbReference>
<evidence type="ECO:0000256" key="15">
    <source>
        <dbReference type="NCBIfam" id="TIGR00593"/>
    </source>
</evidence>